<evidence type="ECO:0000313" key="3">
    <source>
        <dbReference type="Proteomes" id="UP000448575"/>
    </source>
</evidence>
<gene>
    <name evidence="2" type="primary">pilV</name>
    <name evidence="2" type="ORF">GTP41_26010</name>
</gene>
<dbReference type="RefSeq" id="WP_161028496.1">
    <property type="nucleotide sequence ID" value="NZ_WWCJ01000032.1"/>
</dbReference>
<dbReference type="Proteomes" id="UP000448575">
    <property type="component" value="Unassembled WGS sequence"/>
</dbReference>
<name>A0A6N9HQJ3_9BURK</name>
<protein>
    <submittedName>
        <fullName evidence="2">Type IV pilus modification protein PilV</fullName>
    </submittedName>
</protein>
<proteinExistence type="predicted"/>
<dbReference type="Pfam" id="PF22150">
    <property type="entry name" value="Tt1218-like"/>
    <property type="match status" value="1"/>
</dbReference>
<dbReference type="NCBIfam" id="TIGR02532">
    <property type="entry name" value="IV_pilin_GFxxxE"/>
    <property type="match status" value="1"/>
</dbReference>
<dbReference type="InterPro" id="IPR054402">
    <property type="entry name" value="Tt1218-like_dom"/>
</dbReference>
<accession>A0A6N9HQJ3</accession>
<dbReference type="Pfam" id="PF07963">
    <property type="entry name" value="N_methyl"/>
    <property type="match status" value="1"/>
</dbReference>
<reference evidence="2 3" key="1">
    <citation type="submission" date="2019-12" db="EMBL/GenBank/DDBJ databases">
        <title>Novel species isolated from a subtropical stream in China.</title>
        <authorList>
            <person name="Lu H."/>
        </authorList>
    </citation>
    <scope>NUCLEOTIDE SEQUENCE [LARGE SCALE GENOMIC DNA]</scope>
    <source>
        <strain evidence="2 3">DS3</strain>
    </source>
</reference>
<dbReference type="EMBL" id="WWCJ01000032">
    <property type="protein sequence ID" value="MYN05553.1"/>
    <property type="molecule type" value="Genomic_DNA"/>
</dbReference>
<dbReference type="InterPro" id="IPR012902">
    <property type="entry name" value="N_methyl_site"/>
</dbReference>
<dbReference type="AlphaFoldDB" id="A0A6N9HQJ3"/>
<keyword evidence="3" id="KW-1185">Reference proteome</keyword>
<sequence length="176" mass="18118">MRRTRAGFTMVEVLVAVLLLAVGLVGALAMQAHAMRARQESALQTEALQAAATLADRIRANAGQSSSYLGFEFDATDAQDAAAPASACSDAPCDAVALAQRELEEFRLQLAANLPSGRATVCRDDGASVGGALQWACSQSVDAPITIKIGWRGADAAPQLALRVALGPPSLSEGAP</sequence>
<comment type="caution">
    <text evidence="2">The sequence shown here is derived from an EMBL/GenBank/DDBJ whole genome shotgun (WGS) entry which is preliminary data.</text>
</comment>
<evidence type="ECO:0000259" key="1">
    <source>
        <dbReference type="Pfam" id="PF22150"/>
    </source>
</evidence>
<dbReference type="InterPro" id="IPR013362">
    <property type="entry name" value="Pilus_4_PilV"/>
</dbReference>
<evidence type="ECO:0000313" key="2">
    <source>
        <dbReference type="EMBL" id="MYN05553.1"/>
    </source>
</evidence>
<feature type="domain" description="Type IV pilin Tt1218-like" evidence="1">
    <location>
        <begin position="29"/>
        <end position="101"/>
    </location>
</feature>
<organism evidence="2 3">
    <name type="scientific">Pseudoduganella guangdongensis</name>
    <dbReference type="NCBI Taxonomy" id="2692179"/>
    <lineage>
        <taxon>Bacteria</taxon>
        <taxon>Pseudomonadati</taxon>
        <taxon>Pseudomonadota</taxon>
        <taxon>Betaproteobacteria</taxon>
        <taxon>Burkholderiales</taxon>
        <taxon>Oxalobacteraceae</taxon>
        <taxon>Telluria group</taxon>
        <taxon>Pseudoduganella</taxon>
    </lineage>
</organism>
<dbReference type="NCBIfam" id="TIGR02523">
    <property type="entry name" value="type_IV_pilV"/>
    <property type="match status" value="1"/>
</dbReference>